<dbReference type="AlphaFoldDB" id="A0A1I8I7H6"/>
<dbReference type="PANTHER" id="PTHR10972">
    <property type="entry name" value="OXYSTEROL-BINDING PROTEIN-RELATED"/>
    <property type="match status" value="1"/>
</dbReference>
<evidence type="ECO:0000256" key="3">
    <source>
        <dbReference type="RuleBase" id="RU003844"/>
    </source>
</evidence>
<comment type="similarity">
    <text evidence="3">Belongs to the OSBP family.</text>
</comment>
<keyword evidence="4" id="KW-0813">Transport</keyword>
<evidence type="ECO:0000313" key="7">
    <source>
        <dbReference type="WBParaSite" id="maker-uti_cns_0010267-snap-gene-0.5-mRNA-1"/>
    </source>
</evidence>
<accession>A0A1I8I7H6</accession>
<dbReference type="Pfam" id="PF01237">
    <property type="entry name" value="Oxysterol_BP"/>
    <property type="match status" value="1"/>
</dbReference>
<dbReference type="PANTHER" id="PTHR10972:SF209">
    <property type="entry name" value="OXYSTEROL-BINDING PROTEIN"/>
    <property type="match status" value="1"/>
</dbReference>
<dbReference type="GO" id="GO:0097038">
    <property type="term" value="C:perinuclear endoplasmic reticulum"/>
    <property type="evidence" value="ECO:0007669"/>
    <property type="project" value="TreeGrafter"/>
</dbReference>
<evidence type="ECO:0000256" key="4">
    <source>
        <dbReference type="RuleBase" id="RU003845"/>
    </source>
</evidence>
<dbReference type="Gene3D" id="2.40.160.120">
    <property type="match status" value="1"/>
</dbReference>
<feature type="region of interest" description="Disordered" evidence="5">
    <location>
        <begin position="227"/>
        <end position="249"/>
    </location>
</feature>
<evidence type="ECO:0000313" key="6">
    <source>
        <dbReference type="Proteomes" id="UP000095280"/>
    </source>
</evidence>
<dbReference type="GO" id="GO:0005829">
    <property type="term" value="C:cytosol"/>
    <property type="evidence" value="ECO:0007669"/>
    <property type="project" value="TreeGrafter"/>
</dbReference>
<dbReference type="GO" id="GO:0006751">
    <property type="term" value="P:glutathione catabolic process"/>
    <property type="evidence" value="ECO:0007669"/>
    <property type="project" value="InterPro"/>
</dbReference>
<evidence type="ECO:0000256" key="2">
    <source>
        <dbReference type="ARBA" id="ARBA00023239"/>
    </source>
</evidence>
<reference evidence="7" key="1">
    <citation type="submission" date="2016-11" db="UniProtKB">
        <authorList>
            <consortium name="WormBaseParasite"/>
        </authorList>
    </citation>
    <scope>IDENTIFICATION</scope>
</reference>
<dbReference type="InterPro" id="IPR037239">
    <property type="entry name" value="OSBP_sf"/>
</dbReference>
<sequence length="895" mass="98959">AGVPLRERFAQNALLHCRHVDRLHRVVLHEIAQNLTLNSPARTRNWPGRACRISRSSASALNCPVLRHGAPLLGIFSFNLDVVSRNQAEASVAEHSDGHQPVGIVGGLVNDVNLSFDRIWRHMSRWEPAGGDADIRPVLAVAVAVAPAAAVFTGRCSSTQSTPAPPAIGAAFRDQHAVAGRQRQLVGFDRRIRTPKNFESVASVSVDYESLLAVEGVYDDVAATVPPLRSKKGSRGHSESAGSDDFLTQQQPIESQASFAGEGGGCGGQPRPLSQGYYLELQSRASTIHMYPYTDDNKHYLSSAASLGCRCERTKCRVYGMLPIQFYPADRPGQPLAASVYVNSGERHYLGPQTVPSIAERVAIASGASGPNTDYVLRLAAAMRDIGAPDALDPHLAEVEAAVLLLLGKHNGSSATMAQDVEEANDSSVATFSSDSRHQIRSQLPVEMKPRTGFSFWEFMKNCIGKELTRIAMPISFNEPLSFLQRVTEYLEYSELLFQAARSDDPVQRLEYIAALVVSGASSNWDRLSKPFNPLQGETYELDRTRDLGFRAVCEQVSHHPPTSAYHAEAADGSWLFHGSVSPKLSFWGKTVDVAPKGVVTVELPKRDEVYTYQNVPCKVHNILFGKLWVEHCGDVTITNHRTGHRCELRWHQSSWFSSDYHRITGYIYDGKGRKQKALYGKWVDAFYSVPADAWGQFKRGGHRRRRQDSKSADDDDDDQPVSASSGGPDNNGSGVDKSGLRSSQSDSVNSADGAEDNFSPSRGADTDMHLSGQTCLWRQRPRPADCEKYYNFTAFAMALNDDTDAELLARLPPTDSRRRPDVRALENADSELAQSEKARLEEKQRQVLKLAGGLEARRLWFKQWRNPHSGSKEADWLFSGDYWARDWTRCADIF</sequence>
<dbReference type="InterPro" id="IPR006840">
    <property type="entry name" value="ChaC"/>
</dbReference>
<dbReference type="Pfam" id="PF04752">
    <property type="entry name" value="ChaC"/>
    <property type="match status" value="1"/>
</dbReference>
<keyword evidence="6" id="KW-1185">Reference proteome</keyword>
<keyword evidence="2" id="KW-0456">Lyase</keyword>
<dbReference type="FunFam" id="2.40.160.120:FF:000005">
    <property type="entry name" value="Oxysterol-binding protein"/>
    <property type="match status" value="1"/>
</dbReference>
<dbReference type="Proteomes" id="UP000095280">
    <property type="component" value="Unplaced"/>
</dbReference>
<dbReference type="GO" id="GO:0006869">
    <property type="term" value="P:lipid transport"/>
    <property type="evidence" value="ECO:0007669"/>
    <property type="project" value="UniProtKB-KW"/>
</dbReference>
<dbReference type="GO" id="GO:0005886">
    <property type="term" value="C:plasma membrane"/>
    <property type="evidence" value="ECO:0007669"/>
    <property type="project" value="TreeGrafter"/>
</dbReference>
<dbReference type="InterPro" id="IPR000648">
    <property type="entry name" value="Oxysterol-bd"/>
</dbReference>
<organism evidence="6 7">
    <name type="scientific">Macrostomum lignano</name>
    <dbReference type="NCBI Taxonomy" id="282301"/>
    <lineage>
        <taxon>Eukaryota</taxon>
        <taxon>Metazoa</taxon>
        <taxon>Spiralia</taxon>
        <taxon>Lophotrochozoa</taxon>
        <taxon>Platyhelminthes</taxon>
        <taxon>Rhabditophora</taxon>
        <taxon>Macrostomorpha</taxon>
        <taxon>Macrostomida</taxon>
        <taxon>Macrostomidae</taxon>
        <taxon>Macrostomum</taxon>
    </lineage>
</organism>
<dbReference type="PROSITE" id="PS01013">
    <property type="entry name" value="OSBP"/>
    <property type="match status" value="1"/>
</dbReference>
<evidence type="ECO:0000256" key="5">
    <source>
        <dbReference type="SAM" id="MobiDB-lite"/>
    </source>
</evidence>
<evidence type="ECO:0000256" key="1">
    <source>
        <dbReference type="ARBA" id="ARBA00023121"/>
    </source>
</evidence>
<feature type="region of interest" description="Disordered" evidence="5">
    <location>
        <begin position="698"/>
        <end position="769"/>
    </location>
</feature>
<dbReference type="InterPro" id="IPR018494">
    <property type="entry name" value="Oxysterol-bd_CS"/>
</dbReference>
<dbReference type="GO" id="GO:0032934">
    <property type="term" value="F:sterol binding"/>
    <property type="evidence" value="ECO:0007669"/>
    <property type="project" value="TreeGrafter"/>
</dbReference>
<name>A0A1I8I7H6_9PLAT</name>
<keyword evidence="4" id="KW-0445">Lipid transport</keyword>
<keyword evidence="1" id="KW-0446">Lipid-binding</keyword>
<proteinExistence type="inferred from homology"/>
<dbReference type="WBParaSite" id="maker-uti_cns_0010267-snap-gene-0.5-mRNA-1">
    <property type="protein sequence ID" value="maker-uti_cns_0010267-snap-gene-0.5-mRNA-1"/>
    <property type="gene ID" value="maker-uti_cns_0010267-snap-gene-0.5"/>
</dbReference>
<feature type="compositionally biased region" description="Polar residues" evidence="5">
    <location>
        <begin position="741"/>
        <end position="751"/>
    </location>
</feature>
<dbReference type="GO" id="GO:0061928">
    <property type="term" value="F:glutathione specific gamma-glutamylcyclotransferase activity"/>
    <property type="evidence" value="ECO:0007669"/>
    <property type="project" value="InterPro"/>
</dbReference>
<dbReference type="SUPFAM" id="SSF144000">
    <property type="entry name" value="Oxysterol-binding protein-like"/>
    <property type="match status" value="1"/>
</dbReference>
<protein>
    <recommendedName>
        <fullName evidence="4">Oxysterol-binding protein</fullName>
    </recommendedName>
</protein>